<comment type="caution">
    <text evidence="2">The sequence shown here is derived from an EMBL/GenBank/DDBJ whole genome shotgun (WGS) entry which is preliminary data.</text>
</comment>
<sequence length="47" mass="4984">MGSPRRVVCVKGAKSSASPGRPVRDGCLVHMHQGSVHMNQGLVKAQE</sequence>
<keyword evidence="3" id="KW-1185">Reference proteome</keyword>
<feature type="region of interest" description="Disordered" evidence="1">
    <location>
        <begin position="1"/>
        <end position="23"/>
    </location>
</feature>
<proteinExistence type="predicted"/>
<protein>
    <submittedName>
        <fullName evidence="2">Uncharacterized protein</fullName>
    </submittedName>
</protein>
<gene>
    <name evidence="2" type="ORF">LF41_679</name>
</gene>
<reference evidence="2 3" key="1">
    <citation type="submission" date="2014-09" db="EMBL/GenBank/DDBJ databases">
        <title>Genome sequences of Lysobacter dokdonensis DS-58.</title>
        <authorList>
            <person name="Kim J.F."/>
            <person name="Kwak M.-J."/>
        </authorList>
    </citation>
    <scope>NUCLEOTIDE SEQUENCE [LARGE SCALE GENOMIC DNA]</scope>
    <source>
        <strain evidence="2 3">DS-58</strain>
    </source>
</reference>
<evidence type="ECO:0000313" key="2">
    <source>
        <dbReference type="EMBL" id="KGQ18649.1"/>
    </source>
</evidence>
<dbReference type="AlphaFoldDB" id="A0A0A2X0B4"/>
<evidence type="ECO:0000313" key="3">
    <source>
        <dbReference type="Proteomes" id="UP000030518"/>
    </source>
</evidence>
<name>A0A0A2X0B4_9GAMM</name>
<accession>A0A0A2X0B4</accession>
<evidence type="ECO:0000256" key="1">
    <source>
        <dbReference type="SAM" id="MobiDB-lite"/>
    </source>
</evidence>
<dbReference type="Proteomes" id="UP000030518">
    <property type="component" value="Unassembled WGS sequence"/>
</dbReference>
<organism evidence="2 3">
    <name type="scientific">Lysobacter dokdonensis DS-58</name>
    <dbReference type="NCBI Taxonomy" id="1300345"/>
    <lineage>
        <taxon>Bacteria</taxon>
        <taxon>Pseudomonadati</taxon>
        <taxon>Pseudomonadota</taxon>
        <taxon>Gammaproteobacteria</taxon>
        <taxon>Lysobacterales</taxon>
        <taxon>Lysobacteraceae</taxon>
        <taxon>Noviluteimonas</taxon>
    </lineage>
</organism>
<dbReference type="EMBL" id="JRKJ01000018">
    <property type="protein sequence ID" value="KGQ18649.1"/>
    <property type="molecule type" value="Genomic_DNA"/>
</dbReference>
<dbReference type="STRING" id="1300345.LF41_679"/>
<dbReference type="PATRIC" id="fig|1300345.3.peg.2341"/>